<evidence type="ECO:0000313" key="1">
    <source>
        <dbReference type="EMBL" id="CAA9357941.1"/>
    </source>
</evidence>
<proteinExistence type="predicted"/>
<feature type="non-terminal residue" evidence="1">
    <location>
        <position position="1"/>
    </location>
</feature>
<feature type="non-terminal residue" evidence="1">
    <location>
        <position position="48"/>
    </location>
</feature>
<gene>
    <name evidence="1" type="ORF">AVDCRST_MAG40-3288</name>
</gene>
<sequence length="48" mass="5240">VSTRRGARAARARARGVDGSMARWARRRDAWRGACGAGSGTRRREIAI</sequence>
<accession>A0A6J4MF06</accession>
<protein>
    <submittedName>
        <fullName evidence="1">Uncharacterized protein</fullName>
    </submittedName>
</protein>
<name>A0A6J4MF06_9BACT</name>
<dbReference type="AlphaFoldDB" id="A0A6J4MF06"/>
<organism evidence="1">
    <name type="scientific">uncultured Gemmatimonadaceae bacterium</name>
    <dbReference type="NCBI Taxonomy" id="246130"/>
    <lineage>
        <taxon>Bacteria</taxon>
        <taxon>Pseudomonadati</taxon>
        <taxon>Gemmatimonadota</taxon>
        <taxon>Gemmatimonadia</taxon>
        <taxon>Gemmatimonadales</taxon>
        <taxon>Gemmatimonadaceae</taxon>
        <taxon>environmental samples</taxon>
    </lineage>
</organism>
<reference evidence="1" key="1">
    <citation type="submission" date="2020-02" db="EMBL/GenBank/DDBJ databases">
        <authorList>
            <person name="Meier V. D."/>
        </authorList>
    </citation>
    <scope>NUCLEOTIDE SEQUENCE</scope>
    <source>
        <strain evidence="1">AVDCRST_MAG40</strain>
    </source>
</reference>
<dbReference type="EMBL" id="CADCTX010000902">
    <property type="protein sequence ID" value="CAA9357941.1"/>
    <property type="molecule type" value="Genomic_DNA"/>
</dbReference>